<evidence type="ECO:0000313" key="2">
    <source>
        <dbReference type="EMBL" id="EFX66696.1"/>
    </source>
</evidence>
<sequence length="190" mass="20980">MTRGSGPANWPESSSLFGFSAAMPATLFLHLDHWPTGGCRINSFQVEKEGPVLSSPLADHSHGSWNTLASNLNPDEQPMLKVSDFLEDETNHLKLTASSDSGVHHASYAVRRMSGKKVEYNGTAFEVVPMLARLPQEHAHSSRPPASTCVVRKEQRRPGRQEAQPQFHLQRQRQTSGWILETSSAVLVSI</sequence>
<dbReference type="HOGENOM" id="CLU_1429348_0_0_1"/>
<evidence type="ECO:0000313" key="3">
    <source>
        <dbReference type="Proteomes" id="UP000000305"/>
    </source>
</evidence>
<dbReference type="InParanoid" id="E9HNL0"/>
<keyword evidence="3" id="KW-1185">Reference proteome</keyword>
<reference evidence="2 3" key="1">
    <citation type="journal article" date="2011" name="Science">
        <title>The ecoresponsive genome of Daphnia pulex.</title>
        <authorList>
            <person name="Colbourne J.K."/>
            <person name="Pfrender M.E."/>
            <person name="Gilbert D."/>
            <person name="Thomas W.K."/>
            <person name="Tucker A."/>
            <person name="Oakley T.H."/>
            <person name="Tokishita S."/>
            <person name="Aerts A."/>
            <person name="Arnold G.J."/>
            <person name="Basu M.K."/>
            <person name="Bauer D.J."/>
            <person name="Caceres C.E."/>
            <person name="Carmel L."/>
            <person name="Casola C."/>
            <person name="Choi J.H."/>
            <person name="Detter J.C."/>
            <person name="Dong Q."/>
            <person name="Dusheyko S."/>
            <person name="Eads B.D."/>
            <person name="Frohlich T."/>
            <person name="Geiler-Samerotte K.A."/>
            <person name="Gerlach D."/>
            <person name="Hatcher P."/>
            <person name="Jogdeo S."/>
            <person name="Krijgsveld J."/>
            <person name="Kriventseva E.V."/>
            <person name="Kultz D."/>
            <person name="Laforsch C."/>
            <person name="Lindquist E."/>
            <person name="Lopez J."/>
            <person name="Manak J.R."/>
            <person name="Muller J."/>
            <person name="Pangilinan J."/>
            <person name="Patwardhan R.P."/>
            <person name="Pitluck S."/>
            <person name="Pritham E.J."/>
            <person name="Rechtsteiner A."/>
            <person name="Rho M."/>
            <person name="Rogozin I.B."/>
            <person name="Sakarya O."/>
            <person name="Salamov A."/>
            <person name="Schaack S."/>
            <person name="Shapiro H."/>
            <person name="Shiga Y."/>
            <person name="Skalitzky C."/>
            <person name="Smith Z."/>
            <person name="Souvorov A."/>
            <person name="Sung W."/>
            <person name="Tang Z."/>
            <person name="Tsuchiya D."/>
            <person name="Tu H."/>
            <person name="Vos H."/>
            <person name="Wang M."/>
            <person name="Wolf Y.I."/>
            <person name="Yamagata H."/>
            <person name="Yamada T."/>
            <person name="Ye Y."/>
            <person name="Shaw J.R."/>
            <person name="Andrews J."/>
            <person name="Crease T.J."/>
            <person name="Tang H."/>
            <person name="Lucas S.M."/>
            <person name="Robertson H.M."/>
            <person name="Bork P."/>
            <person name="Koonin E.V."/>
            <person name="Zdobnov E.M."/>
            <person name="Grigoriev I.V."/>
            <person name="Lynch M."/>
            <person name="Boore J.L."/>
        </authorList>
    </citation>
    <scope>NUCLEOTIDE SEQUENCE [LARGE SCALE GENOMIC DNA]</scope>
</reference>
<evidence type="ECO:0000256" key="1">
    <source>
        <dbReference type="SAM" id="MobiDB-lite"/>
    </source>
</evidence>
<dbReference type="AlphaFoldDB" id="E9HNL0"/>
<organism evidence="2 3">
    <name type="scientific">Daphnia pulex</name>
    <name type="common">Water flea</name>
    <dbReference type="NCBI Taxonomy" id="6669"/>
    <lineage>
        <taxon>Eukaryota</taxon>
        <taxon>Metazoa</taxon>
        <taxon>Ecdysozoa</taxon>
        <taxon>Arthropoda</taxon>
        <taxon>Crustacea</taxon>
        <taxon>Branchiopoda</taxon>
        <taxon>Diplostraca</taxon>
        <taxon>Cladocera</taxon>
        <taxon>Anomopoda</taxon>
        <taxon>Daphniidae</taxon>
        <taxon>Daphnia</taxon>
    </lineage>
</organism>
<protein>
    <submittedName>
        <fullName evidence="2">Uncharacterized protein</fullName>
    </submittedName>
</protein>
<accession>E9HNL0</accession>
<name>E9HNL0_DAPPU</name>
<dbReference type="EMBL" id="GL732696">
    <property type="protein sequence ID" value="EFX66696.1"/>
    <property type="molecule type" value="Genomic_DNA"/>
</dbReference>
<dbReference type="KEGG" id="dpx:DAPPUDRAFT_262741"/>
<dbReference type="Proteomes" id="UP000000305">
    <property type="component" value="Unassembled WGS sequence"/>
</dbReference>
<proteinExistence type="predicted"/>
<feature type="region of interest" description="Disordered" evidence="1">
    <location>
        <begin position="136"/>
        <end position="169"/>
    </location>
</feature>
<gene>
    <name evidence="2" type="ORF">DAPPUDRAFT_262741</name>
</gene>
<feature type="compositionally biased region" description="Basic and acidic residues" evidence="1">
    <location>
        <begin position="151"/>
        <end position="160"/>
    </location>
</feature>